<dbReference type="InterPro" id="IPR032675">
    <property type="entry name" value="LRR_dom_sf"/>
</dbReference>
<dbReference type="SMART" id="SM00369">
    <property type="entry name" value="LRR_TYP"/>
    <property type="match status" value="3"/>
</dbReference>
<keyword evidence="1" id="KW-0433">Leucine-rich repeat</keyword>
<dbReference type="AlphaFoldDB" id="A0AAV2BH97"/>
<keyword evidence="2" id="KW-0677">Repeat</keyword>
<reference evidence="4 5" key="1">
    <citation type="submission" date="2024-04" db="EMBL/GenBank/DDBJ databases">
        <authorList>
            <person name="Rising A."/>
            <person name="Reimegard J."/>
            <person name="Sonavane S."/>
            <person name="Akerstrom W."/>
            <person name="Nylinder S."/>
            <person name="Hedman E."/>
            <person name="Kallberg Y."/>
        </authorList>
    </citation>
    <scope>NUCLEOTIDE SEQUENCE [LARGE SCALE GENOMIC DNA]</scope>
</reference>
<accession>A0AAV2BH97</accession>
<comment type="caution">
    <text evidence="4">The sequence shown here is derived from an EMBL/GenBank/DDBJ whole genome shotgun (WGS) entry which is preliminary data.</text>
</comment>
<evidence type="ECO:0000313" key="5">
    <source>
        <dbReference type="Proteomes" id="UP001497382"/>
    </source>
</evidence>
<dbReference type="PROSITE" id="PS51450">
    <property type="entry name" value="LRR"/>
    <property type="match status" value="1"/>
</dbReference>
<keyword evidence="3" id="KW-0732">Signal</keyword>
<dbReference type="PANTHER" id="PTHR24366">
    <property type="entry name" value="IG(IMMUNOGLOBULIN) AND LRR(LEUCINE RICH REPEAT) DOMAINS"/>
    <property type="match status" value="1"/>
</dbReference>
<sequence>MALYWICLIAFLGVVISGDDSCPTPAELAPCTCDDEGVNCMGTLTLDEIKKTFQAEFKDGGVRSVWVQGTPLTNLPANLFGNVKSQQFFIEVNSITTVDLRAFSASNKTLHTLSLYGNKIKDLHFSDLNTFENLATLNLGRNQIEIIPLNAFNSRSLYTLNLAQNKIRHIESNAFGNLPRLEKLEMALNQVLAIGPRSFAFKSHSPRLQIDLSANHIFDVDPDGFIGLDPMAIFFSQNELKSLEKEPFADLVTKVAQKGGFLEVSGNPFSCKGCDYSWLVINKDILANKLVGFSCKDKRTLTELTASNIGCHS</sequence>
<dbReference type="Gene3D" id="3.80.10.10">
    <property type="entry name" value="Ribonuclease Inhibitor"/>
    <property type="match status" value="1"/>
</dbReference>
<evidence type="ECO:0000256" key="3">
    <source>
        <dbReference type="SAM" id="SignalP"/>
    </source>
</evidence>
<protein>
    <submittedName>
        <fullName evidence="4">Uncharacterized protein</fullName>
    </submittedName>
</protein>
<dbReference type="Proteomes" id="UP001497382">
    <property type="component" value="Unassembled WGS sequence"/>
</dbReference>
<keyword evidence="5" id="KW-1185">Reference proteome</keyword>
<evidence type="ECO:0000256" key="1">
    <source>
        <dbReference type="ARBA" id="ARBA00022614"/>
    </source>
</evidence>
<feature type="signal peptide" evidence="3">
    <location>
        <begin position="1"/>
        <end position="17"/>
    </location>
</feature>
<feature type="chain" id="PRO_5043954239" evidence="3">
    <location>
        <begin position="18"/>
        <end position="313"/>
    </location>
</feature>
<name>A0AAV2BH97_9ARAC</name>
<dbReference type="SUPFAM" id="SSF52058">
    <property type="entry name" value="L domain-like"/>
    <property type="match status" value="1"/>
</dbReference>
<dbReference type="EMBL" id="CAXIEN010000360">
    <property type="protein sequence ID" value="CAL1295019.1"/>
    <property type="molecule type" value="Genomic_DNA"/>
</dbReference>
<dbReference type="InterPro" id="IPR001611">
    <property type="entry name" value="Leu-rich_rpt"/>
</dbReference>
<dbReference type="Pfam" id="PF13855">
    <property type="entry name" value="LRR_8"/>
    <property type="match status" value="1"/>
</dbReference>
<gene>
    <name evidence="4" type="ORF">LARSCL_LOCUS19052</name>
</gene>
<evidence type="ECO:0000256" key="2">
    <source>
        <dbReference type="ARBA" id="ARBA00022737"/>
    </source>
</evidence>
<evidence type="ECO:0000313" key="4">
    <source>
        <dbReference type="EMBL" id="CAL1295019.1"/>
    </source>
</evidence>
<proteinExistence type="predicted"/>
<organism evidence="4 5">
    <name type="scientific">Larinioides sclopetarius</name>
    <dbReference type="NCBI Taxonomy" id="280406"/>
    <lineage>
        <taxon>Eukaryota</taxon>
        <taxon>Metazoa</taxon>
        <taxon>Ecdysozoa</taxon>
        <taxon>Arthropoda</taxon>
        <taxon>Chelicerata</taxon>
        <taxon>Arachnida</taxon>
        <taxon>Araneae</taxon>
        <taxon>Araneomorphae</taxon>
        <taxon>Entelegynae</taxon>
        <taxon>Araneoidea</taxon>
        <taxon>Araneidae</taxon>
        <taxon>Larinioides</taxon>
    </lineage>
</organism>
<dbReference type="InterPro" id="IPR003591">
    <property type="entry name" value="Leu-rich_rpt_typical-subtyp"/>
</dbReference>
<dbReference type="PANTHER" id="PTHR24366:SF96">
    <property type="entry name" value="LEUCINE RICH REPEAT CONTAINING 53"/>
    <property type="match status" value="1"/>
</dbReference>